<evidence type="ECO:0000256" key="1">
    <source>
        <dbReference type="SAM" id="MobiDB-lite"/>
    </source>
</evidence>
<dbReference type="EMBL" id="CANHGI010000006">
    <property type="protein sequence ID" value="CAI5456122.1"/>
    <property type="molecule type" value="Genomic_DNA"/>
</dbReference>
<keyword evidence="4" id="KW-1185">Reference proteome</keyword>
<name>A0A9P1J4G5_9PELO</name>
<dbReference type="AlphaFoldDB" id="A0A9P1J4G5"/>
<feature type="compositionally biased region" description="Basic and acidic residues" evidence="1">
    <location>
        <begin position="82"/>
        <end position="92"/>
    </location>
</feature>
<evidence type="ECO:0000256" key="2">
    <source>
        <dbReference type="SAM" id="Phobius"/>
    </source>
</evidence>
<sequence length="148" mass="17082">MLNNTCREQVWDASNRDGRHSIPPECLGCQQLRKSHAPLQKQKKKKKQNVVLLAQHDEKREKKKKEEEKSSRPSSSSTRPGGDGRGHGKKEQFAINIRRQALTHPPLLPMSLLLASFFAPFFAFVFLNIPAFFIFLEMLFMFPNILYD</sequence>
<feature type="transmembrane region" description="Helical" evidence="2">
    <location>
        <begin position="107"/>
        <end position="136"/>
    </location>
</feature>
<gene>
    <name evidence="3" type="ORF">CAMP_LOCUS18759</name>
</gene>
<keyword evidence="2" id="KW-0472">Membrane</keyword>
<keyword evidence="2" id="KW-0812">Transmembrane</keyword>
<feature type="region of interest" description="Disordered" evidence="1">
    <location>
        <begin position="35"/>
        <end position="93"/>
    </location>
</feature>
<reference evidence="3" key="1">
    <citation type="submission" date="2022-11" db="EMBL/GenBank/DDBJ databases">
        <authorList>
            <person name="Kikuchi T."/>
        </authorList>
    </citation>
    <scope>NUCLEOTIDE SEQUENCE</scope>
    <source>
        <strain evidence="3">PS1010</strain>
    </source>
</reference>
<accession>A0A9P1J4G5</accession>
<feature type="compositionally biased region" description="Basic residues" evidence="1">
    <location>
        <begin position="35"/>
        <end position="48"/>
    </location>
</feature>
<dbReference type="Proteomes" id="UP001152747">
    <property type="component" value="Unassembled WGS sequence"/>
</dbReference>
<comment type="caution">
    <text evidence="3">The sequence shown here is derived from an EMBL/GenBank/DDBJ whole genome shotgun (WGS) entry which is preliminary data.</text>
</comment>
<proteinExistence type="predicted"/>
<feature type="compositionally biased region" description="Basic and acidic residues" evidence="1">
    <location>
        <begin position="55"/>
        <end position="71"/>
    </location>
</feature>
<evidence type="ECO:0000313" key="3">
    <source>
        <dbReference type="EMBL" id="CAI5456122.1"/>
    </source>
</evidence>
<organism evidence="3 4">
    <name type="scientific">Caenorhabditis angaria</name>
    <dbReference type="NCBI Taxonomy" id="860376"/>
    <lineage>
        <taxon>Eukaryota</taxon>
        <taxon>Metazoa</taxon>
        <taxon>Ecdysozoa</taxon>
        <taxon>Nematoda</taxon>
        <taxon>Chromadorea</taxon>
        <taxon>Rhabditida</taxon>
        <taxon>Rhabditina</taxon>
        <taxon>Rhabditomorpha</taxon>
        <taxon>Rhabditoidea</taxon>
        <taxon>Rhabditidae</taxon>
        <taxon>Peloderinae</taxon>
        <taxon>Caenorhabditis</taxon>
    </lineage>
</organism>
<keyword evidence="2" id="KW-1133">Transmembrane helix</keyword>
<protein>
    <submittedName>
        <fullName evidence="3">Uncharacterized protein</fullName>
    </submittedName>
</protein>
<evidence type="ECO:0000313" key="4">
    <source>
        <dbReference type="Proteomes" id="UP001152747"/>
    </source>
</evidence>